<evidence type="ECO:0000256" key="5">
    <source>
        <dbReference type="ARBA" id="ARBA00031396"/>
    </source>
</evidence>
<feature type="region of interest" description="Disordered" evidence="6">
    <location>
        <begin position="264"/>
        <end position="323"/>
    </location>
</feature>
<keyword evidence="11" id="KW-1185">Reference proteome</keyword>
<reference evidence="11" key="1">
    <citation type="journal article" date="2013" name="Genome Announc.">
        <title>Draft genome sequence of the basidiomycetous yeast-like fungus Pseudozyma hubeiensis SY62, which produces an abundant amount of the biosurfactant mannosylerythritol lipids.</title>
        <authorList>
            <person name="Konishi M."/>
            <person name="Hatada Y."/>
            <person name="Horiuchi J."/>
        </authorList>
    </citation>
    <scope>NUCLEOTIDE SEQUENCE [LARGE SCALE GENOMIC DNA]</scope>
    <source>
        <strain evidence="11">SY62</strain>
    </source>
</reference>
<dbReference type="Pfam" id="PF08564">
    <property type="entry name" value="CDC37_C"/>
    <property type="match status" value="1"/>
</dbReference>
<dbReference type="STRING" id="1305764.R9PI39"/>
<keyword evidence="3" id="KW-0963">Cytoplasm</keyword>
<feature type="compositionally biased region" description="Acidic residues" evidence="6">
    <location>
        <begin position="311"/>
        <end position="323"/>
    </location>
</feature>
<dbReference type="SMART" id="SM01069">
    <property type="entry name" value="CDC37_C"/>
    <property type="match status" value="1"/>
</dbReference>
<dbReference type="InterPro" id="IPR013873">
    <property type="entry name" value="Cdc37_C"/>
</dbReference>
<evidence type="ECO:0000259" key="8">
    <source>
        <dbReference type="SMART" id="SM01070"/>
    </source>
</evidence>
<dbReference type="RefSeq" id="XP_012191347.1">
    <property type="nucleotide sequence ID" value="XM_012335957.1"/>
</dbReference>
<dbReference type="GO" id="GO:0019901">
    <property type="term" value="F:protein kinase binding"/>
    <property type="evidence" value="ECO:0007669"/>
    <property type="project" value="InterPro"/>
</dbReference>
<evidence type="ECO:0000256" key="4">
    <source>
        <dbReference type="ARBA" id="ARBA00023186"/>
    </source>
</evidence>
<feature type="region of interest" description="Disordered" evidence="6">
    <location>
        <begin position="140"/>
        <end position="192"/>
    </location>
</feature>
<dbReference type="InterPro" id="IPR004918">
    <property type="entry name" value="Cdc37"/>
</dbReference>
<keyword evidence="4" id="KW-0143">Chaperone</keyword>
<evidence type="ECO:0000259" key="7">
    <source>
        <dbReference type="SMART" id="SM01069"/>
    </source>
</evidence>
<evidence type="ECO:0000313" key="10">
    <source>
        <dbReference type="EMBL" id="GAC97760.1"/>
    </source>
</evidence>
<evidence type="ECO:0000256" key="3">
    <source>
        <dbReference type="ARBA" id="ARBA00022490"/>
    </source>
</evidence>
<dbReference type="InterPro" id="IPR013855">
    <property type="entry name" value="Cdc37_N_dom"/>
</dbReference>
<evidence type="ECO:0000259" key="9">
    <source>
        <dbReference type="SMART" id="SM01071"/>
    </source>
</evidence>
<comment type="subcellular location">
    <subcellularLocation>
        <location evidence="1">Cytoplasm</location>
    </subcellularLocation>
</comment>
<dbReference type="InterPro" id="IPR035903">
    <property type="entry name" value="HesB-like_dom_sf"/>
</dbReference>
<dbReference type="InterPro" id="IPR013874">
    <property type="entry name" value="Cdc37_Hsp90-bd"/>
</dbReference>
<evidence type="ECO:0000256" key="1">
    <source>
        <dbReference type="ARBA" id="ARBA00004496"/>
    </source>
</evidence>
<dbReference type="Pfam" id="PF03234">
    <property type="entry name" value="CDC37_N"/>
    <property type="match status" value="1"/>
</dbReference>
<protein>
    <recommendedName>
        <fullName evidence="5">Hsp90 chaperone protein kinase-targeting subunit</fullName>
    </recommendedName>
</protein>
<evidence type="ECO:0000313" key="11">
    <source>
        <dbReference type="Proteomes" id="UP000014071"/>
    </source>
</evidence>
<feature type="domain" description="Cdc37 N-terminal" evidence="9">
    <location>
        <begin position="87"/>
        <end position="265"/>
    </location>
</feature>
<evidence type="ECO:0000256" key="6">
    <source>
        <dbReference type="SAM" id="MobiDB-lite"/>
    </source>
</evidence>
<dbReference type="Gene3D" id="1.20.58.610">
    <property type="entry name" value="Cdc37, Hsp90 binding domain"/>
    <property type="match status" value="1"/>
</dbReference>
<dbReference type="PANTHER" id="PTHR12800">
    <property type="entry name" value="CDC37-RELATED"/>
    <property type="match status" value="1"/>
</dbReference>
<name>R9PI39_PSEHS</name>
<dbReference type="GO" id="GO:0051082">
    <property type="term" value="F:unfolded protein binding"/>
    <property type="evidence" value="ECO:0007669"/>
    <property type="project" value="TreeGrafter"/>
</dbReference>
<feature type="domain" description="Cdc37 C-terminal" evidence="7">
    <location>
        <begin position="491"/>
        <end position="585"/>
    </location>
</feature>
<dbReference type="GO" id="GO:0050821">
    <property type="term" value="P:protein stabilization"/>
    <property type="evidence" value="ECO:0007669"/>
    <property type="project" value="TreeGrafter"/>
</dbReference>
<dbReference type="GO" id="GO:0031072">
    <property type="term" value="F:heat shock protein binding"/>
    <property type="evidence" value="ECO:0007669"/>
    <property type="project" value="TreeGrafter"/>
</dbReference>
<dbReference type="GO" id="GO:0051087">
    <property type="term" value="F:protein-folding chaperone binding"/>
    <property type="evidence" value="ECO:0007669"/>
    <property type="project" value="TreeGrafter"/>
</dbReference>
<dbReference type="SMART" id="SM01070">
    <property type="entry name" value="CDC37_M"/>
    <property type="match status" value="1"/>
</dbReference>
<comment type="similarity">
    <text evidence="2">Belongs to the CDC37 family.</text>
</comment>
<dbReference type="GO" id="GO:0006457">
    <property type="term" value="P:protein folding"/>
    <property type="evidence" value="ECO:0007669"/>
    <property type="project" value="TreeGrafter"/>
</dbReference>
<sequence>MEITEEIEDDDFQFEVHPGVSILVDSISLALVRGSTIDYVTELIGSQFAIKNNPQAKGAGCETNTFPSSYHNLHLTTGSIPFSVEMPLNYSKWDNLELSDDSDIEVHPNIDKKSFIRWKQRDIHDKRDQRKAEKDALRAELDTNNELAPRLDQLVQNTDKEGSAYYSREVSKLSAGRAERGNKDGPNGPTTDDMILSLLLQIQQHDNIKGKSGDDLDRALLSELQGHKQKLAARQTQINFELEQMEKEDSKKITSDGIKEGWSSGYVAKAEPEPQTKPTAEKGKKKAVSTIETLNSPSTASASTSAKPTTADDDDDAEDDDQDEIPEADDVMRQFADLPPCVPTSIPLSASTLPSNFDSAKSLNISAFETALQFLSKHKILLSPNNNTTDSLLLEAFNAQMASKASVARRCVEKSLMIQYCQKLGPDGVNLFFRRMVGSKDARASVVYLNDVLATYTRIRDRSKALSEQSSAAGEEQIQLVAEDENTVIGFEIPDGPPPDVIELEGEAKEKLNPEDVKLWLQKRWDIFQGFPEELREALKSKELGKVNKVLGEMKVDQAEEIVGLLDQAGILNFSSAEVRDETGR</sequence>
<dbReference type="SMART" id="SM01071">
    <property type="entry name" value="CDC37_N"/>
    <property type="match status" value="1"/>
</dbReference>
<feature type="domain" description="Cdc37 Hsp90 binding" evidence="8">
    <location>
        <begin position="268"/>
        <end position="475"/>
    </location>
</feature>
<dbReference type="GO" id="GO:0005737">
    <property type="term" value="C:cytoplasm"/>
    <property type="evidence" value="ECO:0007669"/>
    <property type="project" value="UniProtKB-SubCell"/>
</dbReference>
<dbReference type="Proteomes" id="UP000014071">
    <property type="component" value="Unassembled WGS sequence"/>
</dbReference>
<dbReference type="InterPro" id="IPR038189">
    <property type="entry name" value="Cdc37_Hsp90-bd_sf"/>
</dbReference>
<dbReference type="OrthoDB" id="440202at2759"/>
<dbReference type="EMBL" id="DF238811">
    <property type="protein sequence ID" value="GAC97760.1"/>
    <property type="molecule type" value="Genomic_DNA"/>
</dbReference>
<dbReference type="SUPFAM" id="SSF101391">
    <property type="entry name" value="Hsp90 co-chaperone CDC37"/>
    <property type="match status" value="1"/>
</dbReference>
<accession>R9PI39</accession>
<organism evidence="10 11">
    <name type="scientific">Pseudozyma hubeiensis (strain SY62)</name>
    <name type="common">Yeast</name>
    <dbReference type="NCBI Taxonomy" id="1305764"/>
    <lineage>
        <taxon>Eukaryota</taxon>
        <taxon>Fungi</taxon>
        <taxon>Dikarya</taxon>
        <taxon>Basidiomycota</taxon>
        <taxon>Ustilaginomycotina</taxon>
        <taxon>Ustilaginomycetes</taxon>
        <taxon>Ustilaginales</taxon>
        <taxon>Ustilaginaceae</taxon>
        <taxon>Pseudozyma</taxon>
    </lineage>
</organism>
<dbReference type="HOGENOM" id="CLU_033261_0_0_1"/>
<dbReference type="Pfam" id="PF08565">
    <property type="entry name" value="CDC37_M"/>
    <property type="match status" value="1"/>
</dbReference>
<dbReference type="GeneID" id="24110626"/>
<dbReference type="PANTHER" id="PTHR12800:SF4">
    <property type="entry name" value="HSP90 CO-CHAPERONE CDC37"/>
    <property type="match status" value="1"/>
</dbReference>
<proteinExistence type="inferred from homology"/>
<dbReference type="AlphaFoldDB" id="R9PI39"/>
<gene>
    <name evidence="10" type="ORF">PHSY_005347</name>
</gene>
<feature type="compositionally biased region" description="Basic and acidic residues" evidence="6">
    <location>
        <begin position="270"/>
        <end position="282"/>
    </location>
</feature>
<dbReference type="eggNOG" id="KOG2260">
    <property type="taxonomic scope" value="Eukaryota"/>
</dbReference>
<dbReference type="Gene3D" id="2.60.300.12">
    <property type="entry name" value="HesB-like domain"/>
    <property type="match status" value="1"/>
</dbReference>
<evidence type="ECO:0000256" key="2">
    <source>
        <dbReference type="ARBA" id="ARBA00006222"/>
    </source>
</evidence>
<feature type="compositionally biased region" description="Low complexity" evidence="6">
    <location>
        <begin position="296"/>
        <end position="309"/>
    </location>
</feature>
<dbReference type="SUPFAM" id="SSF89360">
    <property type="entry name" value="HesB-like domain"/>
    <property type="match status" value="1"/>
</dbReference>